<dbReference type="Pfam" id="PF16177">
    <property type="entry name" value="ACAS_N"/>
    <property type="match status" value="1"/>
</dbReference>
<dbReference type="GO" id="GO:0003723">
    <property type="term" value="F:RNA binding"/>
    <property type="evidence" value="ECO:0007669"/>
    <property type="project" value="InterPro"/>
</dbReference>
<comment type="similarity">
    <text evidence="2 8">Belongs to the universal ribosomal protein uS19 family.</text>
</comment>
<dbReference type="HAMAP" id="MF_00531">
    <property type="entry name" value="Ribosomal_uS19"/>
    <property type="match status" value="1"/>
</dbReference>
<dbReference type="PRINTS" id="PR00975">
    <property type="entry name" value="RIBOSOMALS19"/>
</dbReference>
<dbReference type="Pfam" id="PF00501">
    <property type="entry name" value="AMP-binding"/>
    <property type="match status" value="1"/>
</dbReference>
<dbReference type="InterPro" id="IPR005713">
    <property type="entry name" value="Ribosomal_uS19_euk/arc"/>
</dbReference>
<dbReference type="InterPro" id="IPR020845">
    <property type="entry name" value="AMP-binding_CS"/>
</dbReference>
<dbReference type="InterPro" id="IPR020934">
    <property type="entry name" value="Ribosomal_uS19_CS"/>
</dbReference>
<evidence type="ECO:0000259" key="10">
    <source>
        <dbReference type="Pfam" id="PF16177"/>
    </source>
</evidence>
<evidence type="ECO:0000256" key="3">
    <source>
        <dbReference type="ARBA" id="ARBA00022598"/>
    </source>
</evidence>
<protein>
    <recommendedName>
        <fullName evidence="13">Acetoacetate--CoA ligase</fullName>
    </recommendedName>
</protein>
<dbReference type="Pfam" id="PF00203">
    <property type="entry name" value="Ribosomal_S19"/>
    <property type="match status" value="1"/>
</dbReference>
<sequence length="784" mass="89182">MVGLVDNVGSSNLKSVKLWQPKFPEQTQMNNFRLFVNKSLNLNLKDYFELYHFSISRIPEFWRLVWEFTNITSSKFSDVILDSSKKMNQIPKWFPESKLNFAENFFQRRDDKIALITNNEFTVLSKITYAELFDKVHRLSLAFRRYGIKPGDRIVGYIPLIAESIVAMLAATAIGAVWSSCSPDFGVKGVLERFEQIKPKILITVDRVYYNQKWFSHLKKLEGVANGLSSSLEKIIVIEYFGKYGMEFKNCLKVDKTVSWDSLINYPPTEEMVFEQLPFDHPVFILYSSGTTGKPKCIVHGAGGILLQHKKELMLHVNLKPEDVFFYFTTVGWMMFNWMCSALTIGSTVILYDGSPFSPSPHKLFELIEQFKINVFGVSAKYIQSLQQVKFQPKNKLESLHTILSTGSPLTPESFDFIYRNIKSDVLVGSITGGTDICSLFAGSNPVLPVYRGEIQSPCLGMAIEGWSEEGKVLLNEPGDLVCTKPFPCMPVFFWDDEGNKKYNNAYFNKFDGVWYHGGGVIMLGRSDGILNPGGVRFGSAEIYNVLESFVEIEDSLCVAQKLKQVDDERVVLFLKLKKGYVLNDKLLKKIKTEIRELLSPRHIPAVILQTSEIPYTLTGKKVEVAVKKIISGEKLTPSEAAQELKKKRTFRKFTFRGIELSQLLDLSNEQLMDLVHARARRRFQRGLKRKPMGLIKKLRKARKETPSGEKPDTVKTHLRDMIIVPEMIGSVCGVYNGKTFITVEIKPEMVGHYLGEFSITYKPVRHGRSGAGNAHSQRFIPLK</sequence>
<dbReference type="Gene3D" id="3.30.300.30">
    <property type="match status" value="1"/>
</dbReference>
<feature type="domain" description="AMP-dependent synthetase/ligase" evidence="9">
    <location>
        <begin position="107"/>
        <end position="486"/>
    </location>
</feature>
<keyword evidence="3" id="KW-0436">Ligase</keyword>
<dbReference type="GO" id="GO:0015935">
    <property type="term" value="C:small ribosomal subunit"/>
    <property type="evidence" value="ECO:0007669"/>
    <property type="project" value="InterPro"/>
</dbReference>
<dbReference type="Gene3D" id="3.30.860.10">
    <property type="entry name" value="30s Ribosomal Protein S19, Chain A"/>
    <property type="match status" value="1"/>
</dbReference>
<keyword evidence="5" id="KW-0067">ATP-binding</keyword>
<evidence type="ECO:0000256" key="5">
    <source>
        <dbReference type="ARBA" id="ARBA00022840"/>
    </source>
</evidence>
<accession>A0AAD5U0E1</accession>
<dbReference type="FunFam" id="3.30.860.10:FF:000002">
    <property type="entry name" value="40S ribosomal protein S15"/>
    <property type="match status" value="1"/>
</dbReference>
<dbReference type="AlphaFoldDB" id="A0AAD5U0E1"/>
<evidence type="ECO:0000313" key="12">
    <source>
        <dbReference type="Proteomes" id="UP001211065"/>
    </source>
</evidence>
<dbReference type="PANTHER" id="PTHR42921:SF1">
    <property type="entry name" value="ACETOACETYL-COA SYNTHETASE"/>
    <property type="match status" value="1"/>
</dbReference>
<evidence type="ECO:0000256" key="8">
    <source>
        <dbReference type="RuleBase" id="RU003485"/>
    </source>
</evidence>
<dbReference type="NCBIfam" id="NF002937">
    <property type="entry name" value="PRK03584.1"/>
    <property type="match status" value="1"/>
</dbReference>
<dbReference type="InterPro" id="IPR023575">
    <property type="entry name" value="Ribosomal_uS19_SF"/>
</dbReference>
<gene>
    <name evidence="11" type="ORF">HK099_006354</name>
</gene>
<evidence type="ECO:0000259" key="9">
    <source>
        <dbReference type="Pfam" id="PF00501"/>
    </source>
</evidence>
<dbReference type="InterPro" id="IPR000873">
    <property type="entry name" value="AMP-dep_synth/lig_dom"/>
</dbReference>
<dbReference type="EMBL" id="JADGJW010000540">
    <property type="protein sequence ID" value="KAJ3215471.1"/>
    <property type="molecule type" value="Genomic_DNA"/>
</dbReference>
<evidence type="ECO:0000256" key="2">
    <source>
        <dbReference type="ARBA" id="ARBA00007345"/>
    </source>
</evidence>
<evidence type="ECO:0000256" key="6">
    <source>
        <dbReference type="ARBA" id="ARBA00022980"/>
    </source>
</evidence>
<keyword evidence="12" id="KW-1185">Reference proteome</keyword>
<dbReference type="GO" id="GO:0006412">
    <property type="term" value="P:translation"/>
    <property type="evidence" value="ECO:0007669"/>
    <property type="project" value="InterPro"/>
</dbReference>
<keyword evidence="6 8" id="KW-0689">Ribosomal protein</keyword>
<organism evidence="11 12">
    <name type="scientific">Clydaea vesicula</name>
    <dbReference type="NCBI Taxonomy" id="447962"/>
    <lineage>
        <taxon>Eukaryota</taxon>
        <taxon>Fungi</taxon>
        <taxon>Fungi incertae sedis</taxon>
        <taxon>Chytridiomycota</taxon>
        <taxon>Chytridiomycota incertae sedis</taxon>
        <taxon>Chytridiomycetes</taxon>
        <taxon>Lobulomycetales</taxon>
        <taxon>Lobulomycetaceae</taxon>
        <taxon>Clydaea</taxon>
    </lineage>
</organism>
<dbReference type="PANTHER" id="PTHR42921">
    <property type="entry name" value="ACETOACETYL-COA SYNTHETASE"/>
    <property type="match status" value="1"/>
</dbReference>
<dbReference type="PROSITE" id="PS00455">
    <property type="entry name" value="AMP_BINDING"/>
    <property type="match status" value="1"/>
</dbReference>
<name>A0AAD5U0E1_9FUNG</name>
<dbReference type="GO" id="GO:0030729">
    <property type="term" value="F:acetoacetate-CoA ligase activity"/>
    <property type="evidence" value="ECO:0007669"/>
    <property type="project" value="InterPro"/>
</dbReference>
<comment type="caution">
    <text evidence="11">The sequence shown here is derived from an EMBL/GenBank/DDBJ whole genome shotgun (WGS) entry which is preliminary data.</text>
</comment>
<dbReference type="NCBIfam" id="TIGR01025">
    <property type="entry name" value="uS19_arch"/>
    <property type="match status" value="1"/>
</dbReference>
<dbReference type="InterPro" id="IPR045851">
    <property type="entry name" value="AMP-bd_C_sf"/>
</dbReference>
<dbReference type="Gene3D" id="3.40.50.12780">
    <property type="entry name" value="N-terminal domain of ligase-like"/>
    <property type="match status" value="1"/>
</dbReference>
<evidence type="ECO:0000256" key="7">
    <source>
        <dbReference type="ARBA" id="ARBA00023274"/>
    </source>
</evidence>
<dbReference type="GO" id="GO:0005524">
    <property type="term" value="F:ATP binding"/>
    <property type="evidence" value="ECO:0007669"/>
    <property type="project" value="UniProtKB-KW"/>
</dbReference>
<dbReference type="PROSITE" id="PS00323">
    <property type="entry name" value="RIBOSOMAL_S19"/>
    <property type="match status" value="1"/>
</dbReference>
<proteinExistence type="inferred from homology"/>
<comment type="similarity">
    <text evidence="1">Belongs to the ATP-dependent AMP-binding enzyme family.</text>
</comment>
<dbReference type="InterPro" id="IPR032387">
    <property type="entry name" value="ACAS_N"/>
</dbReference>
<feature type="domain" description="Acetyl-coenzyme A synthetase N-terminal" evidence="10">
    <location>
        <begin position="47"/>
        <end position="104"/>
    </location>
</feature>
<dbReference type="NCBIfam" id="TIGR01217">
    <property type="entry name" value="ac_ac_CoA_syn"/>
    <property type="match status" value="1"/>
</dbReference>
<evidence type="ECO:0000256" key="4">
    <source>
        <dbReference type="ARBA" id="ARBA00022741"/>
    </source>
</evidence>
<dbReference type="InterPro" id="IPR005914">
    <property type="entry name" value="Acac_CoA_synth"/>
</dbReference>
<reference evidence="11" key="1">
    <citation type="submission" date="2020-05" db="EMBL/GenBank/DDBJ databases">
        <title>Phylogenomic resolution of chytrid fungi.</title>
        <authorList>
            <person name="Stajich J.E."/>
            <person name="Amses K."/>
            <person name="Simmons R."/>
            <person name="Seto K."/>
            <person name="Myers J."/>
            <person name="Bonds A."/>
            <person name="Quandt C.A."/>
            <person name="Barry K."/>
            <person name="Liu P."/>
            <person name="Grigoriev I."/>
            <person name="Longcore J.E."/>
            <person name="James T.Y."/>
        </authorList>
    </citation>
    <scope>NUCLEOTIDE SEQUENCE</scope>
    <source>
        <strain evidence="11">JEL0476</strain>
    </source>
</reference>
<keyword evidence="7 8" id="KW-0687">Ribonucleoprotein</keyword>
<dbReference type="GO" id="GO:0003735">
    <property type="term" value="F:structural constituent of ribosome"/>
    <property type="evidence" value="ECO:0007669"/>
    <property type="project" value="InterPro"/>
</dbReference>
<dbReference type="SUPFAM" id="SSF56801">
    <property type="entry name" value="Acetyl-CoA synthetase-like"/>
    <property type="match status" value="1"/>
</dbReference>
<dbReference type="SUPFAM" id="SSF54570">
    <property type="entry name" value="Ribosomal protein S19"/>
    <property type="match status" value="1"/>
</dbReference>
<evidence type="ECO:0008006" key="13">
    <source>
        <dbReference type="Google" id="ProtNLM"/>
    </source>
</evidence>
<dbReference type="Proteomes" id="UP001211065">
    <property type="component" value="Unassembled WGS sequence"/>
</dbReference>
<dbReference type="InterPro" id="IPR002222">
    <property type="entry name" value="Ribosomal_uS19"/>
</dbReference>
<dbReference type="InterPro" id="IPR042099">
    <property type="entry name" value="ANL_N_sf"/>
</dbReference>
<dbReference type="NCBIfam" id="NF003121">
    <property type="entry name" value="PRK04038.1"/>
    <property type="match status" value="1"/>
</dbReference>
<evidence type="ECO:0000256" key="1">
    <source>
        <dbReference type="ARBA" id="ARBA00006432"/>
    </source>
</evidence>
<keyword evidence="4" id="KW-0547">Nucleotide-binding</keyword>
<evidence type="ECO:0000313" key="11">
    <source>
        <dbReference type="EMBL" id="KAJ3215471.1"/>
    </source>
</evidence>
<dbReference type="GO" id="GO:0006629">
    <property type="term" value="P:lipid metabolic process"/>
    <property type="evidence" value="ECO:0007669"/>
    <property type="project" value="InterPro"/>
</dbReference>